<comment type="caution">
    <text evidence="3">The sequence shown here is derived from an EMBL/GenBank/DDBJ whole genome shotgun (WGS) entry which is preliminary data.</text>
</comment>
<gene>
    <name evidence="3" type="ORF">DY262_16850</name>
</gene>
<organism evidence="3 4">
    <name type="scientific">Hydrogenophaga borbori</name>
    <dbReference type="NCBI Taxonomy" id="2294117"/>
    <lineage>
        <taxon>Bacteria</taxon>
        <taxon>Pseudomonadati</taxon>
        <taxon>Pseudomonadota</taxon>
        <taxon>Betaproteobacteria</taxon>
        <taxon>Burkholderiales</taxon>
        <taxon>Comamonadaceae</taxon>
        <taxon>Hydrogenophaga</taxon>
    </lineage>
</organism>
<dbReference type="Proteomes" id="UP000261931">
    <property type="component" value="Unassembled WGS sequence"/>
</dbReference>
<dbReference type="PANTHER" id="PTHR11559">
    <property type="entry name" value="CARBOXYLESTERASE"/>
    <property type="match status" value="1"/>
</dbReference>
<dbReference type="InterPro" id="IPR050309">
    <property type="entry name" value="Type-B_Carboxylest/Lipase"/>
</dbReference>
<evidence type="ECO:0000313" key="3">
    <source>
        <dbReference type="EMBL" id="RFP77422.1"/>
    </source>
</evidence>
<dbReference type="InterPro" id="IPR002018">
    <property type="entry name" value="CarbesteraseB"/>
</dbReference>
<feature type="region of interest" description="Disordered" evidence="1">
    <location>
        <begin position="24"/>
        <end position="56"/>
    </location>
</feature>
<evidence type="ECO:0000256" key="1">
    <source>
        <dbReference type="SAM" id="MobiDB-lite"/>
    </source>
</evidence>
<keyword evidence="4" id="KW-1185">Reference proteome</keyword>
<protein>
    <submittedName>
        <fullName evidence="3">Carboxylesterase/lipase family protein</fullName>
    </submittedName>
</protein>
<sequence length="475" mass="49838">MKSFYGCLNNYRFTNERIWTSIAAFPPPTDAPQGHPVRRTDSPDHPTPSPETDAPPERVALRLGEARLLGLRRRGVSRFGGLRYALAPVGARRFAPPTPMPLHGEVDATGTGPIAPQLPSALAPVLGACEAPQSEDCLHLTVWTPGADAAHRPVLVWCHGGAWQSGGVLDWYSGEALARRGGVVVVGLNARLGPLGWLLADGGVANLGLLDLELAFQWVATHIAAFGGDPARITAMGQSAGGVNVAALGLRGASGFQRAILQSAPLGRGARSAEAARFIGRTLLRAAGAADLRQARDLPVERLLRAQLAPEVVAATRAAADGHGLFGPVLDGDTLPPLSAPLATHAAGRVDVLAGWNRDEMRAFAAPGAAVDEAETERRFATPARQWGAQAARAGARAWLYRFDGAHGMPFGACHGAELPFVFGTHGAFASAPLLAGLTPADGQRLTHQVQGAWLDFIHGRPLPWAPGPQPHVFA</sequence>
<dbReference type="Gene3D" id="3.40.50.1820">
    <property type="entry name" value="alpha/beta hydrolase"/>
    <property type="match status" value="2"/>
</dbReference>
<reference evidence="3 4" key="1">
    <citation type="submission" date="2018-08" db="EMBL/GenBank/DDBJ databases">
        <title>Hydrogenophaga sp. LA-38 isolated from sludge.</title>
        <authorList>
            <person name="Im W.-T."/>
        </authorList>
    </citation>
    <scope>NUCLEOTIDE SEQUENCE [LARGE SCALE GENOMIC DNA]</scope>
    <source>
        <strain evidence="3 4">LA-38</strain>
    </source>
</reference>
<dbReference type="SUPFAM" id="SSF53474">
    <property type="entry name" value="alpha/beta-Hydrolases"/>
    <property type="match status" value="1"/>
</dbReference>
<evidence type="ECO:0000259" key="2">
    <source>
        <dbReference type="Pfam" id="PF00135"/>
    </source>
</evidence>
<accession>A0A372EGA3</accession>
<dbReference type="InterPro" id="IPR029058">
    <property type="entry name" value="AB_hydrolase_fold"/>
</dbReference>
<dbReference type="EMBL" id="QVLS01000011">
    <property type="protein sequence ID" value="RFP77422.1"/>
    <property type="molecule type" value="Genomic_DNA"/>
</dbReference>
<feature type="domain" description="Carboxylesterase type B" evidence="2">
    <location>
        <begin position="69"/>
        <end position="367"/>
    </location>
</feature>
<dbReference type="AlphaFoldDB" id="A0A372EGA3"/>
<proteinExistence type="predicted"/>
<evidence type="ECO:0000313" key="4">
    <source>
        <dbReference type="Proteomes" id="UP000261931"/>
    </source>
</evidence>
<dbReference type="Pfam" id="PF00135">
    <property type="entry name" value="COesterase"/>
    <property type="match status" value="1"/>
</dbReference>
<name>A0A372EGA3_9BURK</name>